<feature type="transmembrane region" description="Helical" evidence="1">
    <location>
        <begin position="60"/>
        <end position="81"/>
    </location>
</feature>
<gene>
    <name evidence="2" type="ORF">Q9312_08890</name>
</gene>
<sequence length="156" mass="17593">MSVTVYWSVSYTIMINQSRREFVKVSGIGFLGVGGVLLLAIFSYVAFIFLRGIFNITAEGWVLLGYVALIFSGIYAIALLINRMIDRYQSAHGEVAKVNVAAFSLTFQAVIIGLCSAMAVRAFYENRFDNIVMWMILVTYNIYHMFKNSRQKLTNG</sequence>
<dbReference type="RefSeq" id="WP_309204253.1">
    <property type="nucleotide sequence ID" value="NZ_CP133548.1"/>
</dbReference>
<evidence type="ECO:0000313" key="2">
    <source>
        <dbReference type="EMBL" id="WMS89016.1"/>
    </source>
</evidence>
<keyword evidence="3" id="KW-1185">Reference proteome</keyword>
<keyword evidence="1" id="KW-1133">Transmembrane helix</keyword>
<accession>A0AA51RWE3</accession>
<feature type="transmembrane region" description="Helical" evidence="1">
    <location>
        <begin position="130"/>
        <end position="146"/>
    </location>
</feature>
<protein>
    <submittedName>
        <fullName evidence="2">Uncharacterized protein</fullName>
    </submittedName>
</protein>
<reference evidence="2 3" key="1">
    <citation type="submission" date="2023-08" db="EMBL/GenBank/DDBJ databases">
        <title>Pleionea litopenaei sp. nov., isolated from stomach of juvenile Litopenaeus vannamei.</title>
        <authorList>
            <person name="Rho A.M."/>
            <person name="Hwang C.Y."/>
        </authorList>
    </citation>
    <scope>NUCLEOTIDE SEQUENCE [LARGE SCALE GENOMIC DNA]</scope>
    <source>
        <strain evidence="2 3">HL-JVS1</strain>
    </source>
</reference>
<feature type="transmembrane region" description="Helical" evidence="1">
    <location>
        <begin position="102"/>
        <end position="124"/>
    </location>
</feature>
<dbReference type="AlphaFoldDB" id="A0AA51RWE3"/>
<name>A0AA51RWE3_9GAMM</name>
<evidence type="ECO:0000313" key="3">
    <source>
        <dbReference type="Proteomes" id="UP001239782"/>
    </source>
</evidence>
<proteinExistence type="predicted"/>
<dbReference type="KEGG" id="plei:Q9312_08890"/>
<keyword evidence="1" id="KW-0472">Membrane</keyword>
<feature type="transmembrane region" description="Helical" evidence="1">
    <location>
        <begin position="28"/>
        <end position="54"/>
    </location>
</feature>
<evidence type="ECO:0000256" key="1">
    <source>
        <dbReference type="SAM" id="Phobius"/>
    </source>
</evidence>
<dbReference type="EMBL" id="CP133548">
    <property type="protein sequence ID" value="WMS89016.1"/>
    <property type="molecule type" value="Genomic_DNA"/>
</dbReference>
<keyword evidence="1" id="KW-0812">Transmembrane</keyword>
<organism evidence="2 3">
    <name type="scientific">Pleionea litopenaei</name>
    <dbReference type="NCBI Taxonomy" id="3070815"/>
    <lineage>
        <taxon>Bacteria</taxon>
        <taxon>Pseudomonadati</taxon>
        <taxon>Pseudomonadota</taxon>
        <taxon>Gammaproteobacteria</taxon>
        <taxon>Oceanospirillales</taxon>
        <taxon>Pleioneaceae</taxon>
        <taxon>Pleionea</taxon>
    </lineage>
</organism>
<dbReference type="Proteomes" id="UP001239782">
    <property type="component" value="Chromosome"/>
</dbReference>